<protein>
    <recommendedName>
        <fullName evidence="1">Methyltransferase domain-containing protein</fullName>
    </recommendedName>
</protein>
<dbReference type="SUPFAM" id="SSF53335">
    <property type="entry name" value="S-adenosyl-L-methionine-dependent methyltransferases"/>
    <property type="match status" value="1"/>
</dbReference>
<dbReference type="CDD" id="cd02440">
    <property type="entry name" value="AdoMet_MTases"/>
    <property type="match status" value="1"/>
</dbReference>
<accession>A0A6C0ISQ1</accession>
<dbReference type="AlphaFoldDB" id="A0A6C0ISQ1"/>
<feature type="domain" description="Methyltransferase" evidence="1">
    <location>
        <begin position="41"/>
        <end position="145"/>
    </location>
</feature>
<dbReference type="Gene3D" id="3.40.50.150">
    <property type="entry name" value="Vaccinia Virus protein VP39"/>
    <property type="match status" value="1"/>
</dbReference>
<dbReference type="PANTHER" id="PTHR43861">
    <property type="entry name" value="TRANS-ACONITATE 2-METHYLTRANSFERASE-RELATED"/>
    <property type="match status" value="1"/>
</dbReference>
<sequence>MSVWEKEIYSKNKQLNKYPYDSVVSFMFKNFGHLSTEERGKIKVLEVGCGTGNNISFLAQEGFDAYGIDISLSAINFAKKQLVKKNLNATLEVTSFSNLPYEETYFDVIIDRLAVTHCPEFIEESLIEIKRVLKINGIFFSIFFNTDHNGYTQSKDIKDNVINNFGIKQVINDYLSLAPTYFMDNDSIIIKKFFIIKDKVKIIREFNNISHSETQFILTK</sequence>
<dbReference type="Pfam" id="PF13847">
    <property type="entry name" value="Methyltransf_31"/>
    <property type="match status" value="1"/>
</dbReference>
<evidence type="ECO:0000313" key="2">
    <source>
        <dbReference type="EMBL" id="QHT96261.1"/>
    </source>
</evidence>
<reference evidence="2" key="1">
    <citation type="journal article" date="2020" name="Nature">
        <title>Giant virus diversity and host interactions through global metagenomics.</title>
        <authorList>
            <person name="Schulz F."/>
            <person name="Roux S."/>
            <person name="Paez-Espino D."/>
            <person name="Jungbluth S."/>
            <person name="Walsh D.A."/>
            <person name="Denef V.J."/>
            <person name="McMahon K.D."/>
            <person name="Konstantinidis K.T."/>
            <person name="Eloe-Fadrosh E.A."/>
            <person name="Kyrpides N.C."/>
            <person name="Woyke T."/>
        </authorList>
    </citation>
    <scope>NUCLEOTIDE SEQUENCE</scope>
    <source>
        <strain evidence="2">GVMAG-M-3300024302-11</strain>
    </source>
</reference>
<dbReference type="EMBL" id="MN740255">
    <property type="protein sequence ID" value="QHT96261.1"/>
    <property type="molecule type" value="Genomic_DNA"/>
</dbReference>
<organism evidence="2">
    <name type="scientific">viral metagenome</name>
    <dbReference type="NCBI Taxonomy" id="1070528"/>
    <lineage>
        <taxon>unclassified sequences</taxon>
        <taxon>metagenomes</taxon>
        <taxon>organismal metagenomes</taxon>
    </lineage>
</organism>
<dbReference type="InterPro" id="IPR025714">
    <property type="entry name" value="Methyltranfer_dom"/>
</dbReference>
<dbReference type="InterPro" id="IPR029063">
    <property type="entry name" value="SAM-dependent_MTases_sf"/>
</dbReference>
<proteinExistence type="predicted"/>
<name>A0A6C0ISQ1_9ZZZZ</name>
<evidence type="ECO:0000259" key="1">
    <source>
        <dbReference type="Pfam" id="PF13847"/>
    </source>
</evidence>